<accession>H2J3M7</accession>
<proteinExistence type="predicted"/>
<dbReference type="Pfam" id="PF19539">
    <property type="entry name" value="DUF6063"/>
    <property type="match status" value="1"/>
</dbReference>
<gene>
    <name evidence="1" type="ordered locus">Marpi_0219</name>
</gene>
<organism evidence="1 2">
    <name type="scientific">Marinitoga piezophila (strain DSM 14283 / JCM 11233 / KA3)</name>
    <dbReference type="NCBI Taxonomy" id="443254"/>
    <lineage>
        <taxon>Bacteria</taxon>
        <taxon>Thermotogati</taxon>
        <taxon>Thermotogota</taxon>
        <taxon>Thermotogae</taxon>
        <taxon>Petrotogales</taxon>
        <taxon>Petrotogaceae</taxon>
        <taxon>Marinitoga</taxon>
    </lineage>
</organism>
<dbReference type="KEGG" id="mpz:Marpi_0219"/>
<dbReference type="EMBL" id="CP003257">
    <property type="protein sequence ID" value="AEX84671.1"/>
    <property type="molecule type" value="Genomic_DNA"/>
</dbReference>
<reference evidence="2" key="2">
    <citation type="submission" date="2012-01" db="EMBL/GenBank/DDBJ databases">
        <title>Complete sequence of chromosome of Marinitoga piezophila KA3.</title>
        <authorList>
            <person name="Lucas S."/>
            <person name="Han J."/>
            <person name="Lapidus A."/>
            <person name="Cheng J.-F."/>
            <person name="Goodwin L."/>
            <person name="Pitluck S."/>
            <person name="Peters L."/>
            <person name="Mikhailova N."/>
            <person name="Teshima H."/>
            <person name="Detter J.C."/>
            <person name="Han C."/>
            <person name="Tapia R."/>
            <person name="Land M."/>
            <person name="Hauser L."/>
            <person name="Kyrpides N."/>
            <person name="Ivanova N."/>
            <person name="Pagani I."/>
            <person name="Jebbar M."/>
            <person name="Vannier P."/>
            <person name="Oger P."/>
            <person name="Cario A."/>
            <person name="Bartlett D."/>
            <person name="Noll K.M."/>
            <person name="Woyke T."/>
        </authorList>
    </citation>
    <scope>NUCLEOTIDE SEQUENCE [LARGE SCALE GENOMIC DNA]</scope>
    <source>
        <strain evidence="2">DSM 14283 / JCM 11233 / KA3</strain>
    </source>
</reference>
<evidence type="ECO:0000313" key="2">
    <source>
        <dbReference type="Proteomes" id="UP000007161"/>
    </source>
</evidence>
<reference evidence="1 2" key="1">
    <citation type="journal article" date="2012" name="J. Bacteriol.">
        <title>Complete Genome Sequence of the Thermophilic, Piezophilic, Heterotrophic Bacterium Marinitoga piezophila KA3.</title>
        <authorList>
            <person name="Lucas S."/>
            <person name="Han J."/>
            <person name="Lapidus A."/>
            <person name="Cheng J.F."/>
            <person name="Goodwin L.A."/>
            <person name="Pitluck S."/>
            <person name="Peters L."/>
            <person name="Mikhailova N."/>
            <person name="Teshima H."/>
            <person name="Detter J.C."/>
            <person name="Han C."/>
            <person name="Tapia R."/>
            <person name="Land M."/>
            <person name="Hauser L."/>
            <person name="Kyrpides N.C."/>
            <person name="Ivanova N."/>
            <person name="Pagani I."/>
            <person name="Vannier P."/>
            <person name="Oger P."/>
            <person name="Bartlett D.H."/>
            <person name="Noll K.M."/>
            <person name="Woyke T."/>
            <person name="Jebbar M."/>
        </authorList>
    </citation>
    <scope>NUCLEOTIDE SEQUENCE [LARGE SCALE GENOMIC DNA]</scope>
    <source>
        <strain evidence="2">DSM 14283 / JCM 11233 / KA3</strain>
    </source>
</reference>
<evidence type="ECO:0000313" key="1">
    <source>
        <dbReference type="EMBL" id="AEX84671.1"/>
    </source>
</evidence>
<protein>
    <submittedName>
        <fullName evidence="1">Uncharacterized protein</fullName>
    </submittedName>
</protein>
<sequence>MKILHLQNTYLKNQGEKMESIENAIQIITKLIEKTEISEEENRELIHIYFNDEEVKKIVEIFAEKANLSLYESPSENYICIIPRSVRSIYAYTKDDIYKRYGLEKNSYMLFMFYTFCILHIFNDLQEISVKVDKVYEIAEEYINKIKTDLSKENINQKYNWNFEGLIKIWDEMKEISRSDLTKERSSIHNKIGMLKKTINILSEEKIIEYIGESINAIKMTEKTHAIIFELSKNDTYLTLKKYFEERD</sequence>
<dbReference type="AlphaFoldDB" id="H2J3M7"/>
<dbReference type="Proteomes" id="UP000007161">
    <property type="component" value="Chromosome"/>
</dbReference>
<keyword evidence="2" id="KW-1185">Reference proteome</keyword>
<dbReference type="OrthoDB" id="9903767at2"/>
<name>H2J3M7_MARPK</name>
<dbReference type="STRING" id="443254.Marpi_0219"/>
<dbReference type="HOGENOM" id="CLU_1119125_0_0_0"/>
<dbReference type="RefSeq" id="WP_014295743.1">
    <property type="nucleotide sequence ID" value="NC_016751.1"/>
</dbReference>
<dbReference type="InterPro" id="IPR045707">
    <property type="entry name" value="DUF6063"/>
</dbReference>